<proteinExistence type="predicted"/>
<organism evidence="3 4">
    <name type="scientific">Microbacterium elymi</name>
    <dbReference type="NCBI Taxonomy" id="2909587"/>
    <lineage>
        <taxon>Bacteria</taxon>
        <taxon>Bacillati</taxon>
        <taxon>Actinomycetota</taxon>
        <taxon>Actinomycetes</taxon>
        <taxon>Micrococcales</taxon>
        <taxon>Microbacteriaceae</taxon>
        <taxon>Microbacterium</taxon>
    </lineage>
</organism>
<dbReference type="EC" id="2.3.3.16" evidence="2"/>
<dbReference type="Proteomes" id="UP001054811">
    <property type="component" value="Chromosome"/>
</dbReference>
<evidence type="ECO:0000256" key="2">
    <source>
        <dbReference type="ARBA" id="ARBA00012972"/>
    </source>
</evidence>
<dbReference type="InterPro" id="IPR016142">
    <property type="entry name" value="Citrate_synth-like_lrg_a-sub"/>
</dbReference>
<reference evidence="3" key="1">
    <citation type="submission" date="2022-01" db="EMBL/GenBank/DDBJ databases">
        <title>Microbacterium eymi and Microbacterium rhizovicinus sp. nov., isolated from the rhizospheric soil of Elymus tsukushiensis, a plant native to the Dokdo Islands, Republic of Korea.</title>
        <authorList>
            <person name="Hwang Y.J."/>
        </authorList>
    </citation>
    <scope>NUCLEOTIDE SEQUENCE</scope>
    <source>
        <strain evidence="3">KUDC0405</strain>
    </source>
</reference>
<keyword evidence="4" id="KW-1185">Reference proteome</keyword>
<dbReference type="Gene3D" id="1.10.580.10">
    <property type="entry name" value="Citrate Synthase, domain 1"/>
    <property type="match status" value="1"/>
</dbReference>
<dbReference type="EMBL" id="CP091139">
    <property type="protein sequence ID" value="UUT35513.1"/>
    <property type="molecule type" value="Genomic_DNA"/>
</dbReference>
<dbReference type="RefSeq" id="WP_259612119.1">
    <property type="nucleotide sequence ID" value="NZ_CP091139.2"/>
</dbReference>
<dbReference type="Pfam" id="PF00285">
    <property type="entry name" value="Citrate_synt"/>
    <property type="match status" value="1"/>
</dbReference>
<dbReference type="InterPro" id="IPR002020">
    <property type="entry name" value="Citrate_synthase"/>
</dbReference>
<name>A0ABY5NK39_9MICO</name>
<dbReference type="Gene3D" id="1.10.230.10">
    <property type="entry name" value="Cytochrome P450-Terp, domain 2"/>
    <property type="match status" value="1"/>
</dbReference>
<protein>
    <recommendedName>
        <fullName evidence="2">citrate synthase (unknown stereospecificity)</fullName>
        <ecNumber evidence="2">2.3.3.16</ecNumber>
    </recommendedName>
</protein>
<dbReference type="InterPro" id="IPR036969">
    <property type="entry name" value="Citrate_synthase_sf"/>
</dbReference>
<evidence type="ECO:0000313" key="4">
    <source>
        <dbReference type="Proteomes" id="UP001054811"/>
    </source>
</evidence>
<dbReference type="PANTHER" id="PTHR11739">
    <property type="entry name" value="CITRATE SYNTHASE"/>
    <property type="match status" value="1"/>
</dbReference>
<comment type="pathway">
    <text evidence="1">Carbohydrate metabolism; tricarboxylic acid cycle.</text>
</comment>
<evidence type="ECO:0000313" key="3">
    <source>
        <dbReference type="EMBL" id="UUT35513.1"/>
    </source>
</evidence>
<dbReference type="InterPro" id="IPR016143">
    <property type="entry name" value="Citrate_synth-like_sm_a-sub"/>
</dbReference>
<gene>
    <name evidence="3" type="ORF">L2X98_19355</name>
</gene>
<dbReference type="SUPFAM" id="SSF48256">
    <property type="entry name" value="Citrate synthase"/>
    <property type="match status" value="1"/>
</dbReference>
<evidence type="ECO:0000256" key="1">
    <source>
        <dbReference type="ARBA" id="ARBA00005163"/>
    </source>
</evidence>
<dbReference type="PANTHER" id="PTHR11739:SF23">
    <property type="entry name" value="CITRATE SYNTHASE 2-RELATED"/>
    <property type="match status" value="1"/>
</dbReference>
<sequence length="93" mass="10180">MQRGGHRVEIAVAYERIAEQVLAEVKPGRGLHANVELFAAVVMELCGIPRELMTPTFAVARTIGWTAHAVEQARDPKIIRPAAHFTGPAVRAR</sequence>
<accession>A0ABY5NK39</accession>